<evidence type="ECO:0000259" key="7">
    <source>
        <dbReference type="Pfam" id="PF02770"/>
    </source>
</evidence>
<keyword evidence="10" id="KW-1185">Reference proteome</keyword>
<feature type="domain" description="Acyl-CoA dehydrogenase/oxidase N-terminal" evidence="8">
    <location>
        <begin position="15"/>
        <end position="127"/>
    </location>
</feature>
<reference evidence="9 10" key="1">
    <citation type="journal article" date="2016" name="Int. J. Syst. Evol. Microbiol.">
        <title>Lysobacter erysipheiresistens sp. nov., an antagonist of powdery mildew, isolated from tobacco-cultivated soil.</title>
        <authorList>
            <person name="Xie B."/>
            <person name="Li T."/>
            <person name="Lin X."/>
            <person name="Wang C.J."/>
            <person name="Chen Y.J."/>
            <person name="Liu W.J."/>
            <person name="Zhao Z.W."/>
        </authorList>
    </citation>
    <scope>NUCLEOTIDE SEQUENCE [LARGE SCALE GENOMIC DNA]</scope>
    <source>
        <strain evidence="9 10">RS-LYSO-3</strain>
    </source>
</reference>
<dbReference type="InterPro" id="IPR013786">
    <property type="entry name" value="AcylCoA_DH/ox_N"/>
</dbReference>
<protein>
    <submittedName>
        <fullName evidence="9">Acyl-CoA dehydrogenase family protein</fullName>
    </submittedName>
</protein>
<dbReference type="InterPro" id="IPR046373">
    <property type="entry name" value="Acyl-CoA_Oxase/DH_mid-dom_sf"/>
</dbReference>
<comment type="cofactor">
    <cofactor evidence="1 5">
        <name>FAD</name>
        <dbReference type="ChEBI" id="CHEBI:57692"/>
    </cofactor>
</comment>
<evidence type="ECO:0000313" key="9">
    <source>
        <dbReference type="EMBL" id="MEG3184763.1"/>
    </source>
</evidence>
<dbReference type="Gene3D" id="2.40.110.10">
    <property type="entry name" value="Butyryl-CoA Dehydrogenase, subunit A, domain 2"/>
    <property type="match status" value="1"/>
</dbReference>
<dbReference type="InterPro" id="IPR009075">
    <property type="entry name" value="AcylCo_DH/oxidase_C"/>
</dbReference>
<evidence type="ECO:0000256" key="3">
    <source>
        <dbReference type="ARBA" id="ARBA00022630"/>
    </source>
</evidence>
<dbReference type="InterPro" id="IPR037069">
    <property type="entry name" value="AcylCoA_DH/ox_N_sf"/>
</dbReference>
<comment type="similarity">
    <text evidence="2 5">Belongs to the acyl-CoA dehydrogenase family.</text>
</comment>
<keyword evidence="3 5" id="KW-0285">Flavoprotein</keyword>
<dbReference type="Proteomes" id="UP001355056">
    <property type="component" value="Unassembled WGS sequence"/>
</dbReference>
<gene>
    <name evidence="9" type="ORF">SNE34_12150</name>
</gene>
<evidence type="ECO:0000259" key="6">
    <source>
        <dbReference type="Pfam" id="PF00441"/>
    </source>
</evidence>
<evidence type="ECO:0000313" key="10">
    <source>
        <dbReference type="Proteomes" id="UP001355056"/>
    </source>
</evidence>
<sequence length="391" mass="42323">MAAPNRGADVDFGFTEEQLMIQDVARRIAQEKIAPSAEHHDRTGEFPLDNIRTLGENGLMGIEVPAEYGGSGMDPISYVLAMVEIAAADAAHSTIVSVNNSLFCNGILTHGTEEQKQTYVRAIAEGKEIGAFALTEPQSGSDATAMRCKAVRQADGSYKINGKKSWITSGPVAKYFVLFAMTDPDKGARGITAFIVDGDREGFGRGKTEPKLGIRASATCEIEFNDYVARPEDVLGEEGHGFKIAMGVLDAGRIGIASQAIGIARAAYEATLEYVKERKAFGQPIGAFQMTQAKIADMKCKLDASLLLTLRAAWTKGQGSRFTTEAAVAKLTASEAAMWITHQALQIHGGMGYSKEMPIERYFRDAKITEIYEGTSEIQRLVIARHETGLR</sequence>
<dbReference type="Pfam" id="PF00441">
    <property type="entry name" value="Acyl-CoA_dh_1"/>
    <property type="match status" value="1"/>
</dbReference>
<dbReference type="InterPro" id="IPR006089">
    <property type="entry name" value="Acyl-CoA_DH_CS"/>
</dbReference>
<dbReference type="PANTHER" id="PTHR43884">
    <property type="entry name" value="ACYL-COA DEHYDROGENASE"/>
    <property type="match status" value="1"/>
</dbReference>
<proteinExistence type="inferred from homology"/>
<dbReference type="InterPro" id="IPR036250">
    <property type="entry name" value="AcylCo_DH-like_C"/>
</dbReference>
<dbReference type="PIRSF" id="PIRSF016578">
    <property type="entry name" value="HsaA"/>
    <property type="match status" value="1"/>
</dbReference>
<dbReference type="InterPro" id="IPR006091">
    <property type="entry name" value="Acyl-CoA_Oxase/DH_mid-dom"/>
</dbReference>
<evidence type="ECO:0000259" key="8">
    <source>
        <dbReference type="Pfam" id="PF02771"/>
    </source>
</evidence>
<dbReference type="Gene3D" id="1.20.140.10">
    <property type="entry name" value="Butyryl-CoA Dehydrogenase, subunit A, domain 3"/>
    <property type="match status" value="1"/>
</dbReference>
<feature type="domain" description="Acyl-CoA dehydrogenase/oxidase C-terminal" evidence="6">
    <location>
        <begin position="239"/>
        <end position="386"/>
    </location>
</feature>
<evidence type="ECO:0000256" key="4">
    <source>
        <dbReference type="ARBA" id="ARBA00022827"/>
    </source>
</evidence>
<accession>A0ABU7Z0J0</accession>
<dbReference type="Pfam" id="PF02771">
    <property type="entry name" value="Acyl-CoA_dh_N"/>
    <property type="match status" value="1"/>
</dbReference>
<dbReference type="InterPro" id="IPR009100">
    <property type="entry name" value="AcylCoA_DH/oxidase_NM_dom_sf"/>
</dbReference>
<dbReference type="PROSITE" id="PS00073">
    <property type="entry name" value="ACYL_COA_DH_2"/>
    <property type="match status" value="1"/>
</dbReference>
<comment type="caution">
    <text evidence="9">The sequence shown here is derived from an EMBL/GenBank/DDBJ whole genome shotgun (WGS) entry which is preliminary data.</text>
</comment>
<evidence type="ECO:0000256" key="1">
    <source>
        <dbReference type="ARBA" id="ARBA00001974"/>
    </source>
</evidence>
<dbReference type="PROSITE" id="PS00072">
    <property type="entry name" value="ACYL_COA_DH_1"/>
    <property type="match status" value="1"/>
</dbReference>
<dbReference type="SUPFAM" id="SSF56645">
    <property type="entry name" value="Acyl-CoA dehydrogenase NM domain-like"/>
    <property type="match status" value="1"/>
</dbReference>
<organism evidence="9 10">
    <name type="scientific">Novilysobacter erysipheiresistens</name>
    <dbReference type="NCBI Taxonomy" id="1749332"/>
    <lineage>
        <taxon>Bacteria</taxon>
        <taxon>Pseudomonadati</taxon>
        <taxon>Pseudomonadota</taxon>
        <taxon>Gammaproteobacteria</taxon>
        <taxon>Lysobacterales</taxon>
        <taxon>Lysobacteraceae</taxon>
        <taxon>Novilysobacter</taxon>
    </lineage>
</organism>
<keyword evidence="4 5" id="KW-0274">FAD</keyword>
<dbReference type="PANTHER" id="PTHR43884:SF12">
    <property type="entry name" value="ISOVALERYL-COA DEHYDROGENASE, MITOCHONDRIAL-RELATED"/>
    <property type="match status" value="1"/>
</dbReference>
<dbReference type="Pfam" id="PF02770">
    <property type="entry name" value="Acyl-CoA_dh_M"/>
    <property type="match status" value="1"/>
</dbReference>
<evidence type="ECO:0000256" key="5">
    <source>
        <dbReference type="RuleBase" id="RU362125"/>
    </source>
</evidence>
<dbReference type="RefSeq" id="WP_332617802.1">
    <property type="nucleotide sequence ID" value="NZ_JAXGFP010000006.1"/>
</dbReference>
<dbReference type="EMBL" id="JAXGFP010000006">
    <property type="protein sequence ID" value="MEG3184763.1"/>
    <property type="molecule type" value="Genomic_DNA"/>
</dbReference>
<dbReference type="SUPFAM" id="SSF47203">
    <property type="entry name" value="Acyl-CoA dehydrogenase C-terminal domain-like"/>
    <property type="match status" value="1"/>
</dbReference>
<evidence type="ECO:0000256" key="2">
    <source>
        <dbReference type="ARBA" id="ARBA00009347"/>
    </source>
</evidence>
<keyword evidence="5" id="KW-0560">Oxidoreductase</keyword>
<dbReference type="Gene3D" id="1.10.540.10">
    <property type="entry name" value="Acyl-CoA dehydrogenase/oxidase, N-terminal domain"/>
    <property type="match status" value="1"/>
</dbReference>
<name>A0ABU7Z0J0_9GAMM</name>
<feature type="domain" description="Acyl-CoA oxidase/dehydrogenase middle" evidence="7">
    <location>
        <begin position="131"/>
        <end position="226"/>
    </location>
</feature>